<comment type="caution">
    <text evidence="6">The sequence shown here is derived from an EMBL/GenBank/DDBJ whole genome shotgun (WGS) entry which is preliminary data.</text>
</comment>
<dbReference type="SMART" id="SM00448">
    <property type="entry name" value="REC"/>
    <property type="match status" value="1"/>
</dbReference>
<sequence>MDVQILFVDDALFMRRVIRTALNECGFENLLEAADGDEAIRIYRESRPGIVLLDITMPGKSGLDVLDEIMKIDPEAVVIMCSAIGQEKTIEQAVRKGASDYITKPFKSTNLAGIIKKYL</sequence>
<dbReference type="GO" id="GO:0000160">
    <property type="term" value="P:phosphorelay signal transduction system"/>
    <property type="evidence" value="ECO:0007669"/>
    <property type="project" value="InterPro"/>
</dbReference>
<dbReference type="InterPro" id="IPR011006">
    <property type="entry name" value="CheY-like_superfamily"/>
</dbReference>
<evidence type="ECO:0000256" key="4">
    <source>
        <dbReference type="PROSITE-ProRule" id="PRU00169"/>
    </source>
</evidence>
<feature type="domain" description="Response regulatory" evidence="5">
    <location>
        <begin position="4"/>
        <end position="119"/>
    </location>
</feature>
<dbReference type="SUPFAM" id="SSF52172">
    <property type="entry name" value="CheY-like"/>
    <property type="match status" value="1"/>
</dbReference>
<organism evidence="6 7">
    <name type="scientific">Murimonas intestini</name>
    <dbReference type="NCBI Taxonomy" id="1337051"/>
    <lineage>
        <taxon>Bacteria</taxon>
        <taxon>Bacillati</taxon>
        <taxon>Bacillota</taxon>
        <taxon>Clostridia</taxon>
        <taxon>Lachnospirales</taxon>
        <taxon>Lachnospiraceae</taxon>
        <taxon>Murimonas</taxon>
    </lineage>
</organism>
<comment type="function">
    <text evidence="3">May play the central regulatory role in sporulation. It may be an element of the effector pathway responsible for the activation of sporulation genes in response to nutritional stress. Spo0A may act in concert with spo0H (a sigma factor) to control the expression of some genes that are critical to the sporulation process.</text>
</comment>
<feature type="modified residue" description="4-aspartylphosphate" evidence="4">
    <location>
        <position position="54"/>
    </location>
</feature>
<evidence type="ECO:0000256" key="3">
    <source>
        <dbReference type="ARBA" id="ARBA00024867"/>
    </source>
</evidence>
<evidence type="ECO:0000259" key="5">
    <source>
        <dbReference type="PROSITE" id="PS50110"/>
    </source>
</evidence>
<dbReference type="PANTHER" id="PTHR44591:SF3">
    <property type="entry name" value="RESPONSE REGULATORY DOMAIN-CONTAINING PROTEIN"/>
    <property type="match status" value="1"/>
</dbReference>
<dbReference type="Gene3D" id="3.40.50.2300">
    <property type="match status" value="1"/>
</dbReference>
<accession>A0AB73T2W4</accession>
<reference evidence="6 7" key="1">
    <citation type="submission" date="2018-05" db="EMBL/GenBank/DDBJ databases">
        <authorList>
            <person name="Goeker M."/>
            <person name="Huntemann M."/>
            <person name="Clum A."/>
            <person name="Pillay M."/>
            <person name="Palaniappan K."/>
            <person name="Varghese N."/>
            <person name="Mikhailova N."/>
            <person name="Stamatis D."/>
            <person name="Reddy T."/>
            <person name="Daum C."/>
            <person name="Shapiro N."/>
            <person name="Ivanova N."/>
            <person name="Kyrpides N."/>
            <person name="Woyke T."/>
        </authorList>
    </citation>
    <scope>NUCLEOTIDE SEQUENCE [LARGE SCALE GENOMIC DNA]</scope>
    <source>
        <strain evidence="6 7">DSM 26524</strain>
    </source>
</reference>
<name>A0AB73T2W4_9FIRM</name>
<dbReference type="RefSeq" id="WP_109627466.1">
    <property type="nucleotide sequence ID" value="NZ_CABJAT010000003.1"/>
</dbReference>
<dbReference type="PANTHER" id="PTHR44591">
    <property type="entry name" value="STRESS RESPONSE REGULATOR PROTEIN 1"/>
    <property type="match status" value="1"/>
</dbReference>
<proteinExistence type="predicted"/>
<dbReference type="Proteomes" id="UP000245412">
    <property type="component" value="Unassembled WGS sequence"/>
</dbReference>
<gene>
    <name evidence="6" type="ORF">C7383_108172</name>
</gene>
<dbReference type="AlphaFoldDB" id="A0AB73T2W4"/>
<dbReference type="PROSITE" id="PS50110">
    <property type="entry name" value="RESPONSE_REGULATORY"/>
    <property type="match status" value="1"/>
</dbReference>
<dbReference type="Pfam" id="PF00072">
    <property type="entry name" value="Response_reg"/>
    <property type="match status" value="1"/>
</dbReference>
<dbReference type="EMBL" id="QGGY01000008">
    <property type="protein sequence ID" value="PWJ74742.1"/>
    <property type="molecule type" value="Genomic_DNA"/>
</dbReference>
<evidence type="ECO:0000313" key="6">
    <source>
        <dbReference type="EMBL" id="PWJ74742.1"/>
    </source>
</evidence>
<dbReference type="InterPro" id="IPR050595">
    <property type="entry name" value="Bact_response_regulator"/>
</dbReference>
<keyword evidence="2 4" id="KW-0597">Phosphoprotein</keyword>
<evidence type="ECO:0000256" key="1">
    <source>
        <dbReference type="ARBA" id="ARBA00018672"/>
    </source>
</evidence>
<keyword evidence="7" id="KW-1185">Reference proteome</keyword>
<dbReference type="InterPro" id="IPR001789">
    <property type="entry name" value="Sig_transdc_resp-reg_receiver"/>
</dbReference>
<evidence type="ECO:0000256" key="2">
    <source>
        <dbReference type="ARBA" id="ARBA00022553"/>
    </source>
</evidence>
<protein>
    <recommendedName>
        <fullName evidence="1">Stage 0 sporulation protein A homolog</fullName>
    </recommendedName>
</protein>
<evidence type="ECO:0000313" key="7">
    <source>
        <dbReference type="Proteomes" id="UP000245412"/>
    </source>
</evidence>